<sequence length="576" mass="63068">MARISDSIISPLQSVSPGGAEKVDWYAPTKTAFVITGEYTDDKGGQVVAIDYSNGYGKGTAIDEYYFEGDVSDVRVSSQGLIAASVFDKVTREGTVQFLDFTKESGFTSLGSVEVGYQPDQLAFTKNGKKLVTANEGEPLMFYGSDETSQNPRGSISIINIANDLTKSKVNTLYFTKSNKYYEKRGVRLYGPEMDSNSKFGEYDIEPEYVGITGNNTALVALQENNALARVNLKKEKITGVFGLGYKDWSGIPFDTTDKDDGYNPTVKEGVTSARMPDGIDTFQIKLGGKKQILFISPNEGDGRVRPDDVNFEAPADGVYSWGTNSTGAEIESFTDPLTLTDEIYIYDKAGVGNSGDIEDVEEGDEFFITQKYGVSSDDEFWSDEVRAKDLEDFGDVSKYDSQIIGEGRMKTLADQNDPVTGGLVGFGGRGFSIHANDGSVIYDSGNLTEEIAAELGYYPDNRSDDKGTEPETVEYFSFGKKKNKRHYIAVALERCFNNGDEDRLGTIVPIFEVVDLEAADNDERVKHVATLQSPESLSPEGLLFVNDTNTSGHMFVTNEVSRTLDTYAISQADLA</sequence>
<reference evidence="2 3" key="1">
    <citation type="journal article" date="2003" name="Nature">
        <title>The genome of a motile marine Synechococcus.</title>
        <authorList>
            <person name="Palenik B."/>
            <person name="Brahamsha B."/>
            <person name="Larimer F."/>
            <person name="Land M."/>
            <person name="Hauser L."/>
            <person name="Chain P."/>
            <person name="Lamerdin J."/>
            <person name="Regala W."/>
            <person name="Allen E.A."/>
            <person name="McCarren J."/>
            <person name="Paulsen I."/>
            <person name="Dufresne A."/>
            <person name="Partensky F."/>
            <person name="Webb E."/>
            <person name="Waterbury J."/>
        </authorList>
    </citation>
    <scope>NUCLEOTIDE SEQUENCE [LARGE SCALE GENOMIC DNA]</scope>
    <source>
        <strain evidence="2 3">WH8102</strain>
    </source>
</reference>
<dbReference type="PANTHER" id="PTHR46928">
    <property type="entry name" value="MESENCHYME-SPECIFIC CELL SURFACE GLYCOPROTEIN"/>
    <property type="match status" value="1"/>
</dbReference>
<dbReference type="PANTHER" id="PTHR46928:SF1">
    <property type="entry name" value="MESENCHYME-SPECIFIC CELL SURFACE GLYCOPROTEIN"/>
    <property type="match status" value="1"/>
</dbReference>
<dbReference type="HOGENOM" id="CLU_473214_0_0_3"/>
<feature type="domain" description="Choice-of-anchor I" evidence="1">
    <location>
        <begin position="78"/>
        <end position="304"/>
    </location>
</feature>
<gene>
    <name evidence="2" type="ordered locus">SYNW2391</name>
</gene>
<dbReference type="Proteomes" id="UP000001422">
    <property type="component" value="Chromosome"/>
</dbReference>
<dbReference type="EMBL" id="BX569695">
    <property type="protein sequence ID" value="CAE08906.1"/>
    <property type="molecule type" value="Genomic_DNA"/>
</dbReference>
<dbReference type="InterPro" id="IPR015943">
    <property type="entry name" value="WD40/YVTN_repeat-like_dom_sf"/>
</dbReference>
<evidence type="ECO:0000313" key="2">
    <source>
        <dbReference type="EMBL" id="CAE08906.1"/>
    </source>
</evidence>
<dbReference type="Pfam" id="PF22494">
    <property type="entry name" value="choice_anch_I"/>
    <property type="match status" value="1"/>
</dbReference>
<dbReference type="InterPro" id="IPR055188">
    <property type="entry name" value="Choice_anch_I"/>
</dbReference>
<accession>Q7U3N9</accession>
<evidence type="ECO:0000313" key="3">
    <source>
        <dbReference type="Proteomes" id="UP000001422"/>
    </source>
</evidence>
<dbReference type="KEGG" id="syw:SYNW2391"/>
<dbReference type="InterPro" id="IPR011048">
    <property type="entry name" value="Haem_d1_sf"/>
</dbReference>
<dbReference type="AlphaFoldDB" id="Q7U3N9"/>
<proteinExistence type="predicted"/>
<dbReference type="InterPro" id="IPR052956">
    <property type="entry name" value="Mesenchyme-surface_protein"/>
</dbReference>
<name>Q7U3N9_PARMW</name>
<dbReference type="Gene3D" id="2.130.10.10">
    <property type="entry name" value="YVTN repeat-like/Quinoprotein amine dehydrogenase"/>
    <property type="match status" value="1"/>
</dbReference>
<organism evidence="2 3">
    <name type="scientific">Parasynechococcus marenigrum (strain WH8102)</name>
    <dbReference type="NCBI Taxonomy" id="84588"/>
    <lineage>
        <taxon>Bacteria</taxon>
        <taxon>Bacillati</taxon>
        <taxon>Cyanobacteriota</taxon>
        <taxon>Cyanophyceae</taxon>
        <taxon>Synechococcales</taxon>
        <taxon>Prochlorococcaceae</taxon>
        <taxon>Parasynechococcus</taxon>
        <taxon>Parasynechococcus marenigrum</taxon>
    </lineage>
</organism>
<dbReference type="STRING" id="84588.SYNW2391"/>
<keyword evidence="3" id="KW-1185">Reference proteome</keyword>
<dbReference type="eggNOG" id="COG3391">
    <property type="taxonomic scope" value="Bacteria"/>
</dbReference>
<evidence type="ECO:0000259" key="1">
    <source>
        <dbReference type="Pfam" id="PF22494"/>
    </source>
</evidence>
<dbReference type="SUPFAM" id="SSF51004">
    <property type="entry name" value="C-terminal (heme d1) domain of cytochrome cd1-nitrite reductase"/>
    <property type="match status" value="1"/>
</dbReference>
<dbReference type="RefSeq" id="WP_011129244.1">
    <property type="nucleotide sequence ID" value="NC_005070.1"/>
</dbReference>
<protein>
    <submittedName>
        <fullName evidence="2">Alkaline phosphatase</fullName>
    </submittedName>
</protein>